<evidence type="ECO:0000313" key="3">
    <source>
        <dbReference type="Proteomes" id="UP000245168"/>
    </source>
</evidence>
<proteinExistence type="predicted"/>
<evidence type="ECO:0000256" key="1">
    <source>
        <dbReference type="SAM" id="SignalP"/>
    </source>
</evidence>
<comment type="caution">
    <text evidence="2">The sequence shown here is derived from an EMBL/GenBank/DDBJ whole genome shotgun (WGS) entry which is preliminary data.</text>
</comment>
<protein>
    <submittedName>
        <fullName evidence="2">Uncharacterized protein</fullName>
    </submittedName>
</protein>
<dbReference type="RefSeq" id="WP_109253555.1">
    <property type="nucleotide sequence ID" value="NZ_QEXV01000005.1"/>
</dbReference>
<dbReference type="AlphaFoldDB" id="A0A2U2BS66"/>
<reference evidence="3" key="1">
    <citation type="submission" date="2018-05" db="EMBL/GenBank/DDBJ databases">
        <authorList>
            <person name="Liu B.-T."/>
        </authorList>
    </citation>
    <scope>NUCLEOTIDE SEQUENCE [LARGE SCALE GENOMIC DNA]</scope>
    <source>
        <strain evidence="3">WD6-1</strain>
    </source>
</reference>
<dbReference type="OrthoDB" id="7949261at2"/>
<dbReference type="PROSITE" id="PS51257">
    <property type="entry name" value="PROKAR_LIPOPROTEIN"/>
    <property type="match status" value="1"/>
</dbReference>
<dbReference type="Proteomes" id="UP000245168">
    <property type="component" value="Unassembled WGS sequence"/>
</dbReference>
<feature type="signal peptide" evidence="1">
    <location>
        <begin position="1"/>
        <end position="19"/>
    </location>
</feature>
<feature type="chain" id="PRO_5015587849" evidence="1">
    <location>
        <begin position="20"/>
        <end position="118"/>
    </location>
</feature>
<dbReference type="EMBL" id="QEXV01000005">
    <property type="protein sequence ID" value="PWE16832.1"/>
    <property type="molecule type" value="Genomic_DNA"/>
</dbReference>
<gene>
    <name evidence="2" type="ORF">DDZ18_11615</name>
</gene>
<keyword evidence="3" id="KW-1185">Reference proteome</keyword>
<keyword evidence="1" id="KW-0732">Signal</keyword>
<sequence>MKHAIRHAAAALAAAIVSACGSIDGGPLIRPGEPTGVLEVANGSSRTFSAILISDCDNFTYGFNRLPDGVRVPPGSSYRFRVSAGCWDVDAGLAYQEARFRTQVYPGRLTRHVVVDPD</sequence>
<accession>A0A2U2BS66</accession>
<name>A0A2U2BS66_9PROT</name>
<organism evidence="2 3">
    <name type="scientific">Marinicauda salina</name>
    <dbReference type="NCBI Taxonomy" id="2135793"/>
    <lineage>
        <taxon>Bacteria</taxon>
        <taxon>Pseudomonadati</taxon>
        <taxon>Pseudomonadota</taxon>
        <taxon>Alphaproteobacteria</taxon>
        <taxon>Maricaulales</taxon>
        <taxon>Maricaulaceae</taxon>
        <taxon>Marinicauda</taxon>
    </lineage>
</organism>
<evidence type="ECO:0000313" key="2">
    <source>
        <dbReference type="EMBL" id="PWE16832.1"/>
    </source>
</evidence>